<feature type="transmembrane region" description="Helical" evidence="1">
    <location>
        <begin position="228"/>
        <end position="254"/>
    </location>
</feature>
<comment type="caution">
    <text evidence="2">The sequence shown here is derived from an EMBL/GenBank/DDBJ whole genome shotgun (WGS) entry which is preliminary data.</text>
</comment>
<keyword evidence="3" id="KW-1185">Reference proteome</keyword>
<gene>
    <name evidence="2" type="ORF">SAE02_37310</name>
</gene>
<feature type="transmembrane region" description="Helical" evidence="1">
    <location>
        <begin position="125"/>
        <end position="151"/>
    </location>
</feature>
<dbReference type="RefSeq" id="WP_084720594.1">
    <property type="nucleotide sequence ID" value="NZ_BJYZ01000017.1"/>
</dbReference>
<protein>
    <recommendedName>
        <fullName evidence="4">Cytochrome b6</fullName>
    </recommendedName>
</protein>
<accession>A0A512DSY0</accession>
<keyword evidence="1" id="KW-0472">Membrane</keyword>
<dbReference type="EMBL" id="BJYZ01000017">
    <property type="protein sequence ID" value="GEO39583.1"/>
    <property type="molecule type" value="Genomic_DNA"/>
</dbReference>
<evidence type="ECO:0000313" key="3">
    <source>
        <dbReference type="Proteomes" id="UP000321523"/>
    </source>
</evidence>
<feature type="transmembrane region" description="Helical" evidence="1">
    <location>
        <begin position="47"/>
        <end position="67"/>
    </location>
</feature>
<name>A0A512DSY0_9PROT</name>
<sequence>MTYANHRDTDPDHTSVTKVFAIPHIRRVGLDRPWVWLSEGWNDFSRAPVVSLSYGLALVAVSYMLVLGLSSIGLFYLVLPLVAGFMLMGPIVAVGLYEVSRLHSLGREARLSDAFGAFSRNAGQISAIGLVLMLMLLFWVRVALLVFALFFSYQPPTLEGFVNTVFFTEQGLIFLVVGSAIGAVIATVVFAVTALSIPMLLDRDTDLFTAVATSVRGVMENWQTMLGWAGLIVLFTAAGLATAFIGLALALPLIGYASWYAYKEIVSNE</sequence>
<keyword evidence="1" id="KW-1133">Transmembrane helix</keyword>
<proteinExistence type="predicted"/>
<organism evidence="2 3">
    <name type="scientific">Skermanella aerolata</name>
    <dbReference type="NCBI Taxonomy" id="393310"/>
    <lineage>
        <taxon>Bacteria</taxon>
        <taxon>Pseudomonadati</taxon>
        <taxon>Pseudomonadota</taxon>
        <taxon>Alphaproteobacteria</taxon>
        <taxon>Rhodospirillales</taxon>
        <taxon>Azospirillaceae</taxon>
        <taxon>Skermanella</taxon>
    </lineage>
</organism>
<evidence type="ECO:0000313" key="2">
    <source>
        <dbReference type="EMBL" id="GEO39583.1"/>
    </source>
</evidence>
<keyword evidence="1" id="KW-0812">Transmembrane</keyword>
<dbReference type="AlphaFoldDB" id="A0A512DSY0"/>
<dbReference type="InterPro" id="IPR018692">
    <property type="entry name" value="DUF2189"/>
</dbReference>
<reference evidence="2 3" key="1">
    <citation type="submission" date="2019-07" db="EMBL/GenBank/DDBJ databases">
        <title>Whole genome shotgun sequence of Skermanella aerolata NBRC 106429.</title>
        <authorList>
            <person name="Hosoyama A."/>
            <person name="Uohara A."/>
            <person name="Ohji S."/>
            <person name="Ichikawa N."/>
        </authorList>
    </citation>
    <scope>NUCLEOTIDE SEQUENCE [LARGE SCALE GENOMIC DNA]</scope>
    <source>
        <strain evidence="2 3">NBRC 106429</strain>
    </source>
</reference>
<dbReference type="Pfam" id="PF09955">
    <property type="entry name" value="DUF2189"/>
    <property type="match status" value="1"/>
</dbReference>
<feature type="transmembrane region" description="Helical" evidence="1">
    <location>
        <begin position="172"/>
        <end position="197"/>
    </location>
</feature>
<evidence type="ECO:0000256" key="1">
    <source>
        <dbReference type="SAM" id="Phobius"/>
    </source>
</evidence>
<feature type="transmembrane region" description="Helical" evidence="1">
    <location>
        <begin position="74"/>
        <end position="97"/>
    </location>
</feature>
<evidence type="ECO:0008006" key="4">
    <source>
        <dbReference type="Google" id="ProtNLM"/>
    </source>
</evidence>
<dbReference type="OrthoDB" id="9809543at2"/>
<dbReference type="Proteomes" id="UP000321523">
    <property type="component" value="Unassembled WGS sequence"/>
</dbReference>